<proteinExistence type="predicted"/>
<dbReference type="Ensembl" id="ENSNFUT00015009444.1">
    <property type="protein sequence ID" value="ENSNFUP00015008979.1"/>
    <property type="gene ID" value="ENSNFUG00015004379.1"/>
</dbReference>
<dbReference type="Proteomes" id="UP000694548">
    <property type="component" value="Chromosome sgr01"/>
</dbReference>
<protein>
    <recommendedName>
        <fullName evidence="1">Reverse transcriptase domain-containing protein</fullName>
    </recommendedName>
</protein>
<evidence type="ECO:0000313" key="3">
    <source>
        <dbReference type="Proteomes" id="UP000694548"/>
    </source>
</evidence>
<name>A0A8C6KTN5_NOTFU</name>
<keyword evidence="3" id="KW-1185">Reference proteome</keyword>
<sequence>MKPSGSLEDSLPPILLRDILPAVAPAVLDIVNSSFSSGVFPAAFKIAVVQPLLKKPGLDQSDCANYRPISKLPLIPKVVEKLALTQLTSHLDDNGLLDPFQSGFRCNYSTESAHIRVLNDILILTDSGSHVLLLLLDLTAAFDTVDHTILLHRLEFWVGVTGTALEWFKSYLNGRCFSVLVGDCSSPNVPLLWGVPQDSILGPLLFSIYILPLGKILASLGVNYHFYADDCPIYLQINQHHSFSMMSECLSQVRSWLSQNCLRLNDSKSDAIHFSPTKMKGALDVSTLPLNLKSCATSLGVKLDSDLSMSSQVNATVKSCFFQLRRITRLKSILKRPDLESVIHAFITSGLDYANSVLIGINASALSKLQKVQNAAARFLTNSDRRMHITPILADLHWLPVKFRINFKVLLYVYKALYCPSPSYLTDLLTPYVPTCALRSADHLLLVVLKVRYKSRGERAFSYAAPKLWNSLPLRVHLAPSVSSFKSALKTYFFSIAFPRDTFQDNLAPDLSF</sequence>
<dbReference type="AlphaFoldDB" id="A0A8C6KTN5"/>
<feature type="domain" description="Reverse transcriptase" evidence="1">
    <location>
        <begin position="33"/>
        <end position="303"/>
    </location>
</feature>
<organism evidence="2 3">
    <name type="scientific">Nothobranchius furzeri</name>
    <name type="common">Turquoise killifish</name>
    <dbReference type="NCBI Taxonomy" id="105023"/>
    <lineage>
        <taxon>Eukaryota</taxon>
        <taxon>Metazoa</taxon>
        <taxon>Chordata</taxon>
        <taxon>Craniata</taxon>
        <taxon>Vertebrata</taxon>
        <taxon>Euteleostomi</taxon>
        <taxon>Actinopterygii</taxon>
        <taxon>Neopterygii</taxon>
        <taxon>Teleostei</taxon>
        <taxon>Neoteleostei</taxon>
        <taxon>Acanthomorphata</taxon>
        <taxon>Ovalentaria</taxon>
        <taxon>Atherinomorphae</taxon>
        <taxon>Cyprinodontiformes</taxon>
        <taxon>Nothobranchiidae</taxon>
        <taxon>Nothobranchius</taxon>
    </lineage>
</organism>
<dbReference type="PROSITE" id="PS50878">
    <property type="entry name" value="RT_POL"/>
    <property type="match status" value="1"/>
</dbReference>
<dbReference type="PANTHER" id="PTHR33332">
    <property type="entry name" value="REVERSE TRANSCRIPTASE DOMAIN-CONTAINING PROTEIN"/>
    <property type="match status" value="1"/>
</dbReference>
<dbReference type="InterPro" id="IPR043502">
    <property type="entry name" value="DNA/RNA_pol_sf"/>
</dbReference>
<accession>A0A8C6KTN5</accession>
<dbReference type="InterPro" id="IPR000477">
    <property type="entry name" value="RT_dom"/>
</dbReference>
<dbReference type="CDD" id="cd01650">
    <property type="entry name" value="RT_nLTR_like"/>
    <property type="match status" value="1"/>
</dbReference>
<reference evidence="2" key="2">
    <citation type="submission" date="2025-08" db="UniProtKB">
        <authorList>
            <consortium name="Ensembl"/>
        </authorList>
    </citation>
    <scope>IDENTIFICATION</scope>
</reference>
<dbReference type="GeneTree" id="ENSGT01150000286909"/>
<dbReference type="SUPFAM" id="SSF56672">
    <property type="entry name" value="DNA/RNA polymerases"/>
    <property type="match status" value="1"/>
</dbReference>
<evidence type="ECO:0000259" key="1">
    <source>
        <dbReference type="PROSITE" id="PS50878"/>
    </source>
</evidence>
<dbReference type="Pfam" id="PF00078">
    <property type="entry name" value="RVT_1"/>
    <property type="match status" value="1"/>
</dbReference>
<reference evidence="2" key="1">
    <citation type="submission" date="2014-08" db="EMBL/GenBank/DDBJ databases">
        <authorList>
            <person name="Senf B."/>
            <person name="Petzold A."/>
            <person name="Downie B.R."/>
            <person name="Koch P."/>
            <person name="Platzer M."/>
        </authorList>
    </citation>
    <scope>NUCLEOTIDE SEQUENCE [LARGE SCALE GENOMIC DNA]</scope>
    <source>
        <strain evidence="2">GRZ</strain>
    </source>
</reference>
<reference evidence="2" key="3">
    <citation type="submission" date="2025-09" db="UniProtKB">
        <authorList>
            <consortium name="Ensembl"/>
        </authorList>
    </citation>
    <scope>IDENTIFICATION</scope>
</reference>
<evidence type="ECO:0000313" key="2">
    <source>
        <dbReference type="Ensembl" id="ENSNFUP00015008979.1"/>
    </source>
</evidence>